<keyword evidence="2" id="KW-0285">Flavoprotein</keyword>
<keyword evidence="5" id="KW-0732">Signal</keyword>
<comment type="caution">
    <text evidence="7">The sequence shown here is derived from an EMBL/GenBank/DDBJ whole genome shotgun (WGS) entry which is preliminary data.</text>
</comment>
<keyword evidence="8" id="KW-1185">Reference proteome</keyword>
<evidence type="ECO:0000256" key="5">
    <source>
        <dbReference type="SAM" id="SignalP"/>
    </source>
</evidence>
<feature type="chain" id="PRO_5034331305" evidence="5">
    <location>
        <begin position="26"/>
        <end position="519"/>
    </location>
</feature>
<evidence type="ECO:0000313" key="8">
    <source>
        <dbReference type="Proteomes" id="UP000572817"/>
    </source>
</evidence>
<protein>
    <submittedName>
        <fullName evidence="7">Glucooligosaccharide oxidase protein</fullName>
    </submittedName>
</protein>
<dbReference type="Pfam" id="PF08031">
    <property type="entry name" value="BBE"/>
    <property type="match status" value="1"/>
</dbReference>
<dbReference type="PROSITE" id="PS00862">
    <property type="entry name" value="OX2_COVAL_FAD"/>
    <property type="match status" value="1"/>
</dbReference>
<dbReference type="PANTHER" id="PTHR42973">
    <property type="entry name" value="BINDING OXIDOREDUCTASE, PUTATIVE (AFU_ORTHOLOGUE AFUA_1G17690)-RELATED"/>
    <property type="match status" value="1"/>
</dbReference>
<dbReference type="Pfam" id="PF01565">
    <property type="entry name" value="FAD_binding_4"/>
    <property type="match status" value="1"/>
</dbReference>
<dbReference type="GO" id="GO:0016491">
    <property type="term" value="F:oxidoreductase activity"/>
    <property type="evidence" value="ECO:0007669"/>
    <property type="project" value="UniProtKB-KW"/>
</dbReference>
<proteinExistence type="inferred from homology"/>
<keyword evidence="3" id="KW-0274">FAD</keyword>
<dbReference type="InterPro" id="IPR006094">
    <property type="entry name" value="Oxid_FAD_bind_N"/>
</dbReference>
<dbReference type="Gene3D" id="3.30.465.10">
    <property type="match status" value="1"/>
</dbReference>
<evidence type="ECO:0000256" key="2">
    <source>
        <dbReference type="ARBA" id="ARBA00022630"/>
    </source>
</evidence>
<sequence>MLLCSVTRTLALTTLLSSNGLFASATPQNNDENALLQTCLTDSVGGDATRAQFSSGENFSTEYVKPYNRQYPYTPFAVMYPKNAEEVGEMVKCASENNRKVQARSGGHDYVSKCIGGADGAAVIDLKNLDQFTVDGDTHIATIGPANGLKAVVEGLHNNGKRMIPHGTSATVGIGGHTTVGGFGPAPRRDGLTLDSLRPVEVVLANGTVVRASSSTHPGLFWAMRGAGQSFGIATSFEFDTKLQPPNVVTYQYNITSSDSAVLAESLQAWQALIADPALPRDLYTFVILQGPTLLVRGTFLGTRAAFDALRLHDRVRNIAAAATTVSDASWLDTYTATFRFTDNLLTDAFFAAHTAAVPATTVSDASWLDTYTATFRFTDNLLTDAFFAAHTAAVPAANDSLAALITHLRAGSPGPAARWWVLIDATAFPHRGALCYFQLYAASQEARIGEEGMRFADGAVEALQAGRYGVYAGYPDAGLEEPQKKYWAGNLARLQEIKGVVDPRDVFSTGHGVKPARG</sequence>
<dbReference type="Proteomes" id="UP000572817">
    <property type="component" value="Unassembled WGS sequence"/>
</dbReference>
<dbReference type="OrthoDB" id="415825at2759"/>
<comment type="similarity">
    <text evidence="1">Belongs to the oxygen-dependent FAD-linked oxidoreductase family.</text>
</comment>
<evidence type="ECO:0000256" key="1">
    <source>
        <dbReference type="ARBA" id="ARBA00005466"/>
    </source>
</evidence>
<accession>A0A8H4N4V8</accession>
<dbReference type="Gene3D" id="3.40.462.20">
    <property type="match status" value="1"/>
</dbReference>
<dbReference type="GO" id="GO:0071949">
    <property type="term" value="F:FAD binding"/>
    <property type="evidence" value="ECO:0007669"/>
    <property type="project" value="InterPro"/>
</dbReference>
<dbReference type="PROSITE" id="PS51387">
    <property type="entry name" value="FAD_PCMH"/>
    <property type="match status" value="1"/>
</dbReference>
<dbReference type="InterPro" id="IPR036318">
    <property type="entry name" value="FAD-bd_PCMH-like_sf"/>
</dbReference>
<dbReference type="InterPro" id="IPR012951">
    <property type="entry name" value="BBE"/>
</dbReference>
<dbReference type="SUPFAM" id="SSF56176">
    <property type="entry name" value="FAD-binding/transporter-associated domain-like"/>
    <property type="match status" value="1"/>
</dbReference>
<keyword evidence="4" id="KW-0560">Oxidoreductase</keyword>
<organism evidence="7 8">
    <name type="scientific">Botryosphaeria dothidea</name>
    <dbReference type="NCBI Taxonomy" id="55169"/>
    <lineage>
        <taxon>Eukaryota</taxon>
        <taxon>Fungi</taxon>
        <taxon>Dikarya</taxon>
        <taxon>Ascomycota</taxon>
        <taxon>Pezizomycotina</taxon>
        <taxon>Dothideomycetes</taxon>
        <taxon>Dothideomycetes incertae sedis</taxon>
        <taxon>Botryosphaeriales</taxon>
        <taxon>Botryosphaeriaceae</taxon>
        <taxon>Botryosphaeria</taxon>
    </lineage>
</organism>
<name>A0A8H4N4V8_9PEZI</name>
<feature type="signal peptide" evidence="5">
    <location>
        <begin position="1"/>
        <end position="25"/>
    </location>
</feature>
<dbReference type="EMBL" id="WWBZ02000011">
    <property type="protein sequence ID" value="KAF4311184.1"/>
    <property type="molecule type" value="Genomic_DNA"/>
</dbReference>
<feature type="domain" description="FAD-binding PCMH-type" evidence="6">
    <location>
        <begin position="71"/>
        <end position="244"/>
    </location>
</feature>
<reference evidence="7" key="1">
    <citation type="submission" date="2020-04" db="EMBL/GenBank/DDBJ databases">
        <title>Genome Assembly and Annotation of Botryosphaeria dothidea sdau 11-99, a Latent Pathogen of Apple Fruit Ring Rot in China.</title>
        <authorList>
            <person name="Yu C."/>
            <person name="Diao Y."/>
            <person name="Lu Q."/>
            <person name="Zhao J."/>
            <person name="Cui S."/>
            <person name="Peng C."/>
            <person name="He B."/>
            <person name="Liu H."/>
        </authorList>
    </citation>
    <scope>NUCLEOTIDE SEQUENCE [LARGE SCALE GENOMIC DNA]</scope>
    <source>
        <strain evidence="7">Sdau11-99</strain>
    </source>
</reference>
<evidence type="ECO:0000256" key="4">
    <source>
        <dbReference type="ARBA" id="ARBA00023002"/>
    </source>
</evidence>
<dbReference type="InterPro" id="IPR006093">
    <property type="entry name" value="Oxy_OxRdtase_FAD_BS"/>
</dbReference>
<dbReference type="PANTHER" id="PTHR42973:SF17">
    <property type="entry name" value="OXIDASE, PUTATIVE (AFU_ORTHOLOGUE AFUA_6G14340)-RELATED"/>
    <property type="match status" value="1"/>
</dbReference>
<dbReference type="InterPro" id="IPR016169">
    <property type="entry name" value="FAD-bd_PCMH_sub2"/>
</dbReference>
<evidence type="ECO:0000256" key="3">
    <source>
        <dbReference type="ARBA" id="ARBA00022827"/>
    </source>
</evidence>
<dbReference type="AlphaFoldDB" id="A0A8H4N4V8"/>
<dbReference type="InterPro" id="IPR016166">
    <property type="entry name" value="FAD-bd_PCMH"/>
</dbReference>
<dbReference type="InterPro" id="IPR050416">
    <property type="entry name" value="FAD-linked_Oxidoreductase"/>
</dbReference>
<evidence type="ECO:0000259" key="6">
    <source>
        <dbReference type="PROSITE" id="PS51387"/>
    </source>
</evidence>
<gene>
    <name evidence="7" type="ORF">GTA08_BOTSDO13422</name>
</gene>
<evidence type="ECO:0000313" key="7">
    <source>
        <dbReference type="EMBL" id="KAF4311184.1"/>
    </source>
</evidence>